<dbReference type="AlphaFoldDB" id="A0AA41QST6"/>
<feature type="transmembrane region" description="Helical" evidence="1">
    <location>
        <begin position="119"/>
        <end position="141"/>
    </location>
</feature>
<dbReference type="PANTHER" id="PTHR36840">
    <property type="entry name" value="BLL5714 PROTEIN"/>
    <property type="match status" value="1"/>
</dbReference>
<dbReference type="RefSeq" id="WP_243011046.1">
    <property type="nucleotide sequence ID" value="NZ_JALGAR010000001.1"/>
</dbReference>
<feature type="transmembrane region" description="Helical" evidence="1">
    <location>
        <begin position="93"/>
        <end position="113"/>
    </location>
</feature>
<reference evidence="2" key="1">
    <citation type="submission" date="2022-03" db="EMBL/GenBank/DDBJ databases">
        <title>Cryobacterium sp. nov. strain ZS14-85, isolated from Antarctic soil.</title>
        <authorList>
            <person name="Li J."/>
            <person name="Niu G."/>
        </authorList>
    </citation>
    <scope>NUCLEOTIDE SEQUENCE</scope>
    <source>
        <strain evidence="2">ZS14-85</strain>
    </source>
</reference>
<evidence type="ECO:0000313" key="2">
    <source>
        <dbReference type="EMBL" id="MCI4657025.1"/>
    </source>
</evidence>
<feature type="transmembrane region" description="Helical" evidence="1">
    <location>
        <begin position="244"/>
        <end position="265"/>
    </location>
</feature>
<dbReference type="PANTHER" id="PTHR36840:SF1">
    <property type="entry name" value="BLL5714 PROTEIN"/>
    <property type="match status" value="1"/>
</dbReference>
<dbReference type="Proteomes" id="UP001165341">
    <property type="component" value="Unassembled WGS sequence"/>
</dbReference>
<keyword evidence="1" id="KW-1133">Transmembrane helix</keyword>
<comment type="caution">
    <text evidence="2">The sequence shown here is derived from an EMBL/GenBank/DDBJ whole genome shotgun (WGS) entry which is preliminary data.</text>
</comment>
<keyword evidence="3" id="KW-1185">Reference proteome</keyword>
<feature type="transmembrane region" description="Helical" evidence="1">
    <location>
        <begin position="34"/>
        <end position="54"/>
    </location>
</feature>
<keyword evidence="1" id="KW-0472">Membrane</keyword>
<feature type="transmembrane region" description="Helical" evidence="1">
    <location>
        <begin position="177"/>
        <end position="197"/>
    </location>
</feature>
<proteinExistence type="predicted"/>
<name>A0AA41QST6_9MICO</name>
<evidence type="ECO:0000313" key="3">
    <source>
        <dbReference type="Proteomes" id="UP001165341"/>
    </source>
</evidence>
<feature type="transmembrane region" description="Helical" evidence="1">
    <location>
        <begin position="292"/>
        <end position="313"/>
    </location>
</feature>
<keyword evidence="1" id="KW-0812">Transmembrane</keyword>
<dbReference type="EMBL" id="JALGAR010000001">
    <property type="protein sequence ID" value="MCI4657025.1"/>
    <property type="molecule type" value="Genomic_DNA"/>
</dbReference>
<dbReference type="InterPro" id="IPR010640">
    <property type="entry name" value="Low_temperature_requirement_A"/>
</dbReference>
<evidence type="ECO:0000256" key="1">
    <source>
        <dbReference type="SAM" id="Phobius"/>
    </source>
</evidence>
<dbReference type="Pfam" id="PF06772">
    <property type="entry name" value="LtrA"/>
    <property type="match status" value="1"/>
</dbReference>
<accession>A0AA41QST6</accession>
<feature type="transmembrane region" description="Helical" evidence="1">
    <location>
        <begin position="349"/>
        <end position="369"/>
    </location>
</feature>
<feature type="transmembrane region" description="Helical" evidence="1">
    <location>
        <begin position="319"/>
        <end position="337"/>
    </location>
</feature>
<protein>
    <submittedName>
        <fullName evidence="2">Low temperature requirement protein A</fullName>
    </submittedName>
</protein>
<feature type="transmembrane region" description="Helical" evidence="1">
    <location>
        <begin position="60"/>
        <end position="81"/>
    </location>
</feature>
<sequence>MRATLTGMASLGFSRNLLRPDTDGAEHRVTYIELFFDLVFVFAVTQISHLLLSHPGPEEFLHTLVLTAVVWWVWIYTTWAFTWLNPERGAVRAMLIVMMLLGLLMASAIPDAFGDKDLLFAGALAAMQVGRSVFTLLALYRQRPELGLNFLRISLWNAFAATFWIGGALVPDAARPWIWLLALLVDYGAPYLLYWVPGLGRSDITTWNVAGGHMAERVSLFLIIVLGESIIVSGTSFSEGPLDGTHLLAFLSSFLGTVLLWLLYFSHSERGGSDYIVNAADPGPIARTAYTYVPALMVLGVVLAAVADGLVLADPLEAGSLWTAGLVCGSSAVYVLGNALFRRAAGGRWLPGHFLGILAFGLLTAASPIVPALGLAWAANAVVLLVVVGDEVAWRRAQPLHG</sequence>
<feature type="transmembrane region" description="Helical" evidence="1">
    <location>
        <begin position="218"/>
        <end position="238"/>
    </location>
</feature>
<feature type="transmembrane region" description="Helical" evidence="1">
    <location>
        <begin position="153"/>
        <end position="171"/>
    </location>
</feature>
<gene>
    <name evidence="2" type="ORF">MQH31_04255</name>
</gene>
<organism evidence="2 3">
    <name type="scientific">Cryobacterium zhongshanensis</name>
    <dbReference type="NCBI Taxonomy" id="2928153"/>
    <lineage>
        <taxon>Bacteria</taxon>
        <taxon>Bacillati</taxon>
        <taxon>Actinomycetota</taxon>
        <taxon>Actinomycetes</taxon>
        <taxon>Micrococcales</taxon>
        <taxon>Microbacteriaceae</taxon>
        <taxon>Cryobacterium</taxon>
    </lineage>
</organism>